<evidence type="ECO:0000313" key="1">
    <source>
        <dbReference type="EMBL" id="MBB5709965.1"/>
    </source>
</evidence>
<keyword evidence="2" id="KW-1185">Reference proteome</keyword>
<dbReference type="Proteomes" id="UP000527143">
    <property type="component" value="Unassembled WGS sequence"/>
</dbReference>
<dbReference type="AlphaFoldDB" id="A0A840YCE4"/>
<protein>
    <submittedName>
        <fullName evidence="1">Uncharacterized protein</fullName>
    </submittedName>
</protein>
<dbReference type="EMBL" id="JACIJF010000003">
    <property type="protein sequence ID" value="MBB5709965.1"/>
    <property type="molecule type" value="Genomic_DNA"/>
</dbReference>
<accession>A0A840YCE4</accession>
<organism evidence="1 2">
    <name type="scientific">Sphingomonas xinjiangensis</name>
    <dbReference type="NCBI Taxonomy" id="643568"/>
    <lineage>
        <taxon>Bacteria</taxon>
        <taxon>Pseudomonadati</taxon>
        <taxon>Pseudomonadota</taxon>
        <taxon>Alphaproteobacteria</taxon>
        <taxon>Sphingomonadales</taxon>
        <taxon>Sphingomonadaceae</taxon>
        <taxon>Sphingomonas</taxon>
    </lineage>
</organism>
<sequence>MQAPVSIFSNWANLPSFAEDGAMRRTRCKVMSMQTDTPDRILRIKTVL</sequence>
<evidence type="ECO:0000313" key="2">
    <source>
        <dbReference type="Proteomes" id="UP000527143"/>
    </source>
</evidence>
<proteinExistence type="predicted"/>
<name>A0A840YCE4_9SPHN</name>
<reference evidence="1 2" key="1">
    <citation type="submission" date="2020-08" db="EMBL/GenBank/DDBJ databases">
        <title>Genomic Encyclopedia of Type Strains, Phase IV (KMG-IV): sequencing the most valuable type-strain genomes for metagenomic binning, comparative biology and taxonomic classification.</title>
        <authorList>
            <person name="Goeker M."/>
        </authorList>
    </citation>
    <scope>NUCLEOTIDE SEQUENCE [LARGE SCALE GENOMIC DNA]</scope>
    <source>
        <strain evidence="1 2">DSM 26736</strain>
    </source>
</reference>
<comment type="caution">
    <text evidence="1">The sequence shown here is derived from an EMBL/GenBank/DDBJ whole genome shotgun (WGS) entry which is preliminary data.</text>
</comment>
<gene>
    <name evidence="1" type="ORF">FHT02_001193</name>
</gene>